<proteinExistence type="predicted"/>
<feature type="region of interest" description="Disordered" evidence="1">
    <location>
        <begin position="1"/>
        <end position="140"/>
    </location>
</feature>
<evidence type="ECO:0000256" key="1">
    <source>
        <dbReference type="SAM" id="MobiDB-lite"/>
    </source>
</evidence>
<organism evidence="2 3">
    <name type="scientific">Alosa alosa</name>
    <name type="common">allis shad</name>
    <dbReference type="NCBI Taxonomy" id="278164"/>
    <lineage>
        <taxon>Eukaryota</taxon>
        <taxon>Metazoa</taxon>
        <taxon>Chordata</taxon>
        <taxon>Craniata</taxon>
        <taxon>Vertebrata</taxon>
        <taxon>Euteleostomi</taxon>
        <taxon>Actinopterygii</taxon>
        <taxon>Neopterygii</taxon>
        <taxon>Teleostei</taxon>
        <taxon>Clupei</taxon>
        <taxon>Clupeiformes</taxon>
        <taxon>Clupeoidei</taxon>
        <taxon>Clupeidae</taxon>
        <taxon>Alosa</taxon>
    </lineage>
</organism>
<reference evidence="2" key="1">
    <citation type="submission" date="2020-10" db="EMBL/GenBank/DDBJ databases">
        <title>Chromosome-scale genome assembly of the Allis shad, Alosa alosa.</title>
        <authorList>
            <person name="Margot Z."/>
            <person name="Christophe K."/>
            <person name="Cabau C."/>
            <person name="Louis A."/>
            <person name="Berthelot C."/>
            <person name="Parey E."/>
            <person name="Roest Crollius H."/>
            <person name="Montfort J."/>
            <person name="Robinson-Rechavi M."/>
            <person name="Bucao C."/>
            <person name="Bouchez O."/>
            <person name="Gislard M."/>
            <person name="Lluch J."/>
            <person name="Milhes M."/>
            <person name="Lampietro C."/>
            <person name="Lopez Roques C."/>
            <person name="Donnadieu C."/>
            <person name="Braasch I."/>
            <person name="Desvignes T."/>
            <person name="Postlethwait J."/>
            <person name="Bobe J."/>
            <person name="Guiguen Y."/>
        </authorList>
    </citation>
    <scope>NUCLEOTIDE SEQUENCE</scope>
    <source>
        <strain evidence="2">M-15738</strain>
        <tissue evidence="2">Blood</tissue>
    </source>
</reference>
<keyword evidence="3" id="KW-1185">Reference proteome</keyword>
<feature type="compositionally biased region" description="Acidic residues" evidence="1">
    <location>
        <begin position="89"/>
        <end position="110"/>
    </location>
</feature>
<sequence length="140" mass="15087">MHRLPLLRLDTQSPAASLTESLPESVWQRRVKSWRGDGQSSASLSSPHTSSTSRTGRTRSPSPSPGSPRKPGRQTSGGKRRSRSSGWVLDEDLSQSDAEDLLDDGTEEDLGQSGTGKDGSPTPAVLWRAQERPDLNGLPL</sequence>
<protein>
    <submittedName>
        <fullName evidence="2">Uncharacterized protein</fullName>
    </submittedName>
</protein>
<gene>
    <name evidence="2" type="ORF">AALO_G00304170</name>
</gene>
<feature type="compositionally biased region" description="Polar residues" evidence="1">
    <location>
        <begin position="10"/>
        <end position="22"/>
    </location>
</feature>
<comment type="caution">
    <text evidence="2">The sequence shown here is derived from an EMBL/GenBank/DDBJ whole genome shotgun (WGS) entry which is preliminary data.</text>
</comment>
<dbReference type="Proteomes" id="UP000823561">
    <property type="component" value="Chromosome 24"/>
</dbReference>
<name>A0AAV6FIA1_9TELE</name>
<accession>A0AAV6FIA1</accession>
<feature type="compositionally biased region" description="Low complexity" evidence="1">
    <location>
        <begin position="40"/>
        <end position="61"/>
    </location>
</feature>
<evidence type="ECO:0000313" key="2">
    <source>
        <dbReference type="EMBL" id="KAG5261407.1"/>
    </source>
</evidence>
<evidence type="ECO:0000313" key="3">
    <source>
        <dbReference type="Proteomes" id="UP000823561"/>
    </source>
</evidence>
<dbReference type="EMBL" id="JADWDJ010000024">
    <property type="protein sequence ID" value="KAG5261407.1"/>
    <property type="molecule type" value="Genomic_DNA"/>
</dbReference>
<dbReference type="AlphaFoldDB" id="A0AAV6FIA1"/>